<gene>
    <name evidence="6" type="ORF">GT037_000693</name>
</gene>
<dbReference type="InterPro" id="IPR003137">
    <property type="entry name" value="PA_domain"/>
</dbReference>
<evidence type="ECO:0000256" key="1">
    <source>
        <dbReference type="ARBA" id="ARBA00005634"/>
    </source>
</evidence>
<dbReference type="InterPro" id="IPR039373">
    <property type="entry name" value="Peptidase_M28B"/>
</dbReference>
<evidence type="ECO:0000313" key="6">
    <source>
        <dbReference type="EMBL" id="KAF7681717.1"/>
    </source>
</evidence>
<dbReference type="Pfam" id="PF00501">
    <property type="entry name" value="AMP-binding"/>
    <property type="match status" value="1"/>
</dbReference>
<dbReference type="InterPro" id="IPR000873">
    <property type="entry name" value="AMP-dep_synth/lig_dom"/>
</dbReference>
<dbReference type="FunFam" id="3.40.630.10:FF:000101">
    <property type="entry name" value="N-acetylated alpha-linked acidic dipeptidase like 1"/>
    <property type="match status" value="1"/>
</dbReference>
<dbReference type="Gene3D" id="3.40.50.720">
    <property type="entry name" value="NAD(P)-binding Rossmann-like Domain"/>
    <property type="match status" value="1"/>
</dbReference>
<dbReference type="RefSeq" id="XP_038791596.1">
    <property type="nucleotide sequence ID" value="XM_038925740.1"/>
</dbReference>
<dbReference type="InterPro" id="IPR002347">
    <property type="entry name" value="SDR_fam"/>
</dbReference>
<evidence type="ECO:0000256" key="2">
    <source>
        <dbReference type="ARBA" id="ARBA00022450"/>
    </source>
</evidence>
<proteinExistence type="inferred from homology"/>
<dbReference type="PROSITE" id="PS00455">
    <property type="entry name" value="AMP_BINDING"/>
    <property type="match status" value="1"/>
</dbReference>
<dbReference type="Gene3D" id="3.40.50.12780">
    <property type="entry name" value="N-terminal domain of ligase-like"/>
    <property type="match status" value="1"/>
</dbReference>
<dbReference type="Gene3D" id="3.50.30.30">
    <property type="match status" value="1"/>
</dbReference>
<dbReference type="GO" id="GO:0004180">
    <property type="term" value="F:carboxypeptidase activity"/>
    <property type="evidence" value="ECO:0007669"/>
    <property type="project" value="TreeGrafter"/>
</dbReference>
<dbReference type="InterPro" id="IPR036757">
    <property type="entry name" value="TFR-like_dimer_dom_sf"/>
</dbReference>
<dbReference type="Proteomes" id="UP000596902">
    <property type="component" value="Unassembled WGS sequence"/>
</dbReference>
<dbReference type="CDD" id="cd02121">
    <property type="entry name" value="PA_GCPII_like"/>
    <property type="match status" value="1"/>
</dbReference>
<dbReference type="SUPFAM" id="SSF51735">
    <property type="entry name" value="NAD(P)-binding Rossmann-fold domains"/>
    <property type="match status" value="1"/>
</dbReference>
<protein>
    <submittedName>
        <fullName evidence="6">N-acetylated-alpha-linked acidic dipeptidase 2</fullName>
    </submittedName>
</protein>
<dbReference type="Pfam" id="PF04253">
    <property type="entry name" value="TFR_dimer"/>
    <property type="match status" value="1"/>
</dbReference>
<dbReference type="SUPFAM" id="SSF47672">
    <property type="entry name" value="Transferrin receptor-like dimerisation domain"/>
    <property type="match status" value="1"/>
</dbReference>
<dbReference type="CDD" id="cd08022">
    <property type="entry name" value="M28_PSMA_like"/>
    <property type="match status" value="1"/>
</dbReference>
<name>A0A8H7BBP1_9PLEO</name>
<dbReference type="SUPFAM" id="SSF53187">
    <property type="entry name" value="Zn-dependent exopeptidases"/>
    <property type="match status" value="1"/>
</dbReference>
<dbReference type="SUPFAM" id="SSF56801">
    <property type="entry name" value="Acetyl-CoA synthetase-like"/>
    <property type="match status" value="1"/>
</dbReference>
<reference evidence="6" key="2">
    <citation type="submission" date="2020-08" db="EMBL/GenBank/DDBJ databases">
        <title>Draft Genome Sequence of Cumin Blight Pathogen Alternaria burnsii.</title>
        <authorList>
            <person name="Feng Z."/>
        </authorList>
    </citation>
    <scope>NUCLEOTIDE SEQUENCE</scope>
    <source>
        <strain evidence="6">CBS107.38</strain>
    </source>
</reference>
<comment type="caution">
    <text evidence="6">The sequence shown here is derived from an EMBL/GenBank/DDBJ whole genome shotgun (WGS) entry which is preliminary data.</text>
</comment>
<feature type="domain" description="Ketoreductase" evidence="5">
    <location>
        <begin position="588"/>
        <end position="760"/>
    </location>
</feature>
<dbReference type="PRINTS" id="PR00080">
    <property type="entry name" value="SDRFAMILY"/>
</dbReference>
<dbReference type="PANTHER" id="PTHR10404:SF71">
    <property type="entry name" value="CARBOXYPEPTIDASE TRE2, PUTATIVE (AFU_ORTHOLOGUE AFUA_3G10650)-RELATED"/>
    <property type="match status" value="1"/>
</dbReference>
<accession>A0A8H7BBP1</accession>
<dbReference type="Pfam" id="PF04389">
    <property type="entry name" value="Peptidase_M28"/>
    <property type="match status" value="1"/>
</dbReference>
<feature type="region of interest" description="Disordered" evidence="4">
    <location>
        <begin position="856"/>
        <end position="943"/>
    </location>
</feature>
<dbReference type="InterPro" id="IPR007484">
    <property type="entry name" value="Peptidase_M28"/>
</dbReference>
<dbReference type="PANTHER" id="PTHR10404">
    <property type="entry name" value="N-ACETYLATED-ALPHA-LINKED ACIDIC DIPEPTIDASE"/>
    <property type="match status" value="1"/>
</dbReference>
<keyword evidence="2" id="KW-0596">Phosphopantetheine</keyword>
<dbReference type="SUPFAM" id="SSF52025">
    <property type="entry name" value="PA domain"/>
    <property type="match status" value="1"/>
</dbReference>
<keyword evidence="3" id="KW-0597">Phosphoprotein</keyword>
<dbReference type="SMART" id="SM00822">
    <property type="entry name" value="PKS_KR"/>
    <property type="match status" value="1"/>
</dbReference>
<dbReference type="Pfam" id="PF00106">
    <property type="entry name" value="adh_short"/>
    <property type="match status" value="1"/>
</dbReference>
<dbReference type="Gene3D" id="3.40.630.10">
    <property type="entry name" value="Zn peptidases"/>
    <property type="match status" value="1"/>
</dbReference>
<dbReference type="Gene3D" id="1.20.930.40">
    <property type="entry name" value="Transferrin receptor-like, dimerisation domain"/>
    <property type="match status" value="1"/>
</dbReference>
<feature type="compositionally biased region" description="Basic and acidic residues" evidence="4">
    <location>
        <begin position="1275"/>
        <end position="1285"/>
    </location>
</feature>
<evidence type="ECO:0000256" key="4">
    <source>
        <dbReference type="SAM" id="MobiDB-lite"/>
    </source>
</evidence>
<organism evidence="6 7">
    <name type="scientific">Alternaria burnsii</name>
    <dbReference type="NCBI Taxonomy" id="1187904"/>
    <lineage>
        <taxon>Eukaryota</taxon>
        <taxon>Fungi</taxon>
        <taxon>Dikarya</taxon>
        <taxon>Ascomycota</taxon>
        <taxon>Pezizomycotina</taxon>
        <taxon>Dothideomycetes</taxon>
        <taxon>Pleosporomycetidae</taxon>
        <taxon>Pleosporales</taxon>
        <taxon>Pleosporineae</taxon>
        <taxon>Pleosporaceae</taxon>
        <taxon>Alternaria</taxon>
        <taxon>Alternaria sect. Alternaria</taxon>
    </lineage>
</organism>
<dbReference type="PRINTS" id="PR00081">
    <property type="entry name" value="GDHRDH"/>
</dbReference>
<dbReference type="InterPro" id="IPR020845">
    <property type="entry name" value="AMP-binding_CS"/>
</dbReference>
<dbReference type="InterPro" id="IPR007365">
    <property type="entry name" value="TFR-like_dimer_dom"/>
</dbReference>
<dbReference type="InterPro" id="IPR046450">
    <property type="entry name" value="PA_dom_sf"/>
</dbReference>
<feature type="region of interest" description="Disordered" evidence="4">
    <location>
        <begin position="1267"/>
        <end position="1292"/>
    </location>
</feature>
<keyword evidence="7" id="KW-1185">Reference proteome</keyword>
<dbReference type="InterPro" id="IPR036291">
    <property type="entry name" value="NAD(P)-bd_dom_sf"/>
</dbReference>
<sequence length="1743" mass="193650">MASIAENGVEHPSGQLIVHAIEEKATWIPNNMFMRYALEDWEQDGYKTITWKQYANAIDKMAFWFDEQLEKVVDRETVAYFGPNDPRYAILVPAIAKNGRKLLVPDGRVTNEGLAGLVALTNCKVWLYATDNAAGPLVKPESSLKLCAVPSLEWMLDNEGQERYPYETTFERAKWDEIVIIHTSGTTGDPKPIFHTNGMWSALRNVPILSRRHWPRGIVYESWIGKTALNPCPPQWVAGLHAMIMAPVFLDAPCVMMPRGEVTLTPALFKKITSMNKIDGMKCPPFTIAGLYEDPATREILKSLEFVVYMGAPLDRAIGDDLCQHTRLSPVIGSTETGDQIDLRPADRSLWYTHDFVPENGHKMVPFDTDNLHELILENAEDGRTNPFQLAFWNSGHRYLKRIETKELYRPVKDSDGRTRWAFSARKDDLTKLDWLAKFHAQDIESRILQHKEVQNVVVGGEGRPTPYVIVQVKEGALDEKSEARLLDELYDSVIAGANKDDIDEIRIPRETVMAATKEKPLKVNLKQVVQRRAIEQDYLEEIEQAYLQLERARGTYTSDLTSIMSYSKRIDQIEGHLNYPKGMLAGQTAIITGSGQGIGAEAAKLFAKEGAKVVVADVDAKKAGSVAAEINESGGSAIAVAGDVLDDAYVKKLISEAAEFGGGKIHIIVNNAGYTWDGVIHKMTDKQWHTIVDLHATAPFKIVRAAAPYFRVKDGEPRNIINISSTSGVNGNAGQINYALAKAGVTGMTKTIAKEWGPQFGVRANTVAFGHIQTRLTAAKEAGAFITTPDGEKVALGIPQAQKAGAGQGQEHMDIPLRRPGTATEAASAVLAVASPLFSYVNGETIKLAMSDEKHGYVREPSPPPIPTYDEATSSRNAPARLGPNETSDDAERQGLLSPHVRVQSDPRRRNGYYQAPSVQSVDDDGDSDLGSPVRESQDEDLRQTMEEMDILDPEAVEEGRARRNRSRGRFSKRFYSIRHSLSSWNLPRIPWPSWRPNFSAVTDHIPTIPEEYKPGWSIIARLFGLILIIILVYFLVVSEVVPMGGGFGTPFNPEWVRSTAMGSVESWRIEKNLEYITSYDHIGGTEGSYVLGQWIEGKFKDAHMDTYTHDEYYVYMNYATKGGRKVAIVDPPDKKWEAKLEEPSVFNPAKAQTPAYHALSASGNATGPLIYVNYCDKKDFKRLWDSEVDVQGAIVLCRYYGTQPDLAIKVKYAQDAGVAGVLVYSDPADDGFKKGNPWPDGKWRPGDSVQRGSVAQTNMIMGDVLTPGRPSVKKVERMPRDKNPALPKIPSLPLSWKDAQKLLKSLKGSGEELPDEWVGGVPDVGDKWFSGHPKTSPKVFLQNDQDEVEQQRITNVFGSLKGSEDPASKIVIGNHRDSWCFGAADPGSGTAVMLEVVRVLGELRTQGWRPLRTIEFASWDAGEYNRIGSTEHVEANVQALRDSAIAYLNVDVGVTGDKLWANGSPIFQHAWTRVLDRLSDPHENKTLKELWETSDSKIGNLGAGSDYVAFQSIVGTSSLDFGFTTKQGQSNPIARSCYETLSWMRKYIDPSFSYHALLTQLWVLLILELAQEPIIPMKIDDYARSLQEEGQKLLDWTEKVSGGGEYDIEIFQPLVDSLSMFKKKAEAFGRWEQTWYNQVYATGGFESSGVTIQRVAHNGRIAGFETDLLDLARGKDDKGPHGLPNRDQYKHVIFAPDLNNGLEASVFPFAREAIEKKDWDAAAKAIKKTADILNRASDRLG</sequence>
<comment type="similarity">
    <text evidence="1">Belongs to the peptidase M28 family. M28B subfamily.</text>
</comment>
<dbReference type="InterPro" id="IPR057326">
    <property type="entry name" value="KR_dom"/>
</dbReference>
<reference evidence="6" key="1">
    <citation type="submission" date="2020-01" db="EMBL/GenBank/DDBJ databases">
        <authorList>
            <person name="Feng Z.H.Z."/>
        </authorList>
    </citation>
    <scope>NUCLEOTIDE SEQUENCE</scope>
    <source>
        <strain evidence="6">CBS107.38</strain>
    </source>
</reference>
<dbReference type="InterPro" id="IPR042099">
    <property type="entry name" value="ANL_N_sf"/>
</dbReference>
<dbReference type="Pfam" id="PF02225">
    <property type="entry name" value="PA"/>
    <property type="match status" value="1"/>
</dbReference>
<evidence type="ECO:0000259" key="5">
    <source>
        <dbReference type="SMART" id="SM00822"/>
    </source>
</evidence>
<evidence type="ECO:0000256" key="3">
    <source>
        <dbReference type="ARBA" id="ARBA00022553"/>
    </source>
</evidence>
<dbReference type="GeneID" id="62198918"/>
<dbReference type="EMBL" id="JAAABM010000001">
    <property type="protein sequence ID" value="KAF7681717.1"/>
    <property type="molecule type" value="Genomic_DNA"/>
</dbReference>
<dbReference type="Pfam" id="PF23562">
    <property type="entry name" value="AMP-binding_C_3"/>
    <property type="match status" value="1"/>
</dbReference>
<evidence type="ECO:0000313" key="7">
    <source>
        <dbReference type="Proteomes" id="UP000596902"/>
    </source>
</evidence>